<name>A0A0F4J192_9ACTN</name>
<dbReference type="Proteomes" id="UP000033551">
    <property type="component" value="Unassembled WGS sequence"/>
</dbReference>
<proteinExistence type="predicted"/>
<accession>A0A0F4J192</accession>
<dbReference type="EMBL" id="JZWV01000769">
    <property type="protein sequence ID" value="KJY28032.1"/>
    <property type="molecule type" value="Genomic_DNA"/>
</dbReference>
<organism evidence="1 2">
    <name type="scientific">Streptomyces katrae</name>
    <dbReference type="NCBI Taxonomy" id="68223"/>
    <lineage>
        <taxon>Bacteria</taxon>
        <taxon>Bacillati</taxon>
        <taxon>Actinomycetota</taxon>
        <taxon>Actinomycetes</taxon>
        <taxon>Kitasatosporales</taxon>
        <taxon>Streptomycetaceae</taxon>
        <taxon>Streptomyces</taxon>
    </lineage>
</organism>
<comment type="caution">
    <text evidence="1">The sequence shown here is derived from an EMBL/GenBank/DDBJ whole genome shotgun (WGS) entry which is preliminary data.</text>
</comment>
<protein>
    <submittedName>
        <fullName evidence="1">Uncharacterized protein</fullName>
    </submittedName>
</protein>
<keyword evidence="2" id="KW-1185">Reference proteome</keyword>
<dbReference type="AlphaFoldDB" id="A0A0F4J192"/>
<evidence type="ECO:0000313" key="2">
    <source>
        <dbReference type="Proteomes" id="UP000033551"/>
    </source>
</evidence>
<dbReference type="RefSeq" id="WP_045950070.1">
    <property type="nucleotide sequence ID" value="NZ_JZWV01000769.1"/>
</dbReference>
<gene>
    <name evidence="1" type="ORF">VR44_26220</name>
</gene>
<sequence length="74" mass="8591">MDRFHDRDLNVRKERLRDFGAVDAGMVEMEPGRLVLIVRMPRHFPDGQTQDRLKEQVQGLPGVVDVRVCTFHTC</sequence>
<dbReference type="PATRIC" id="fig|68223.7.peg.1404"/>
<dbReference type="OrthoDB" id="4237367at2"/>
<evidence type="ECO:0000313" key="1">
    <source>
        <dbReference type="EMBL" id="KJY28032.1"/>
    </source>
</evidence>
<reference evidence="1 2" key="1">
    <citation type="submission" date="2015-02" db="EMBL/GenBank/DDBJ databases">
        <authorList>
            <person name="Ju K.-S."/>
            <person name="Doroghazi J.R."/>
            <person name="Metcalf W."/>
        </authorList>
    </citation>
    <scope>NUCLEOTIDE SEQUENCE [LARGE SCALE GENOMIC DNA]</scope>
    <source>
        <strain evidence="1 2">NRRL ISP-5550</strain>
    </source>
</reference>